<evidence type="ECO:0000313" key="1">
    <source>
        <dbReference type="EMBL" id="KAK0467611.1"/>
    </source>
</evidence>
<gene>
    <name evidence="1" type="ORF">IW261DRAFT_1426467</name>
</gene>
<accession>A0AA39NL21</accession>
<protein>
    <submittedName>
        <fullName evidence="1">Uncharacterized protein</fullName>
    </submittedName>
</protein>
<dbReference type="AlphaFoldDB" id="A0AA39NL21"/>
<organism evidence="1 2">
    <name type="scientific">Armillaria novae-zelandiae</name>
    <dbReference type="NCBI Taxonomy" id="153914"/>
    <lineage>
        <taxon>Eukaryota</taxon>
        <taxon>Fungi</taxon>
        <taxon>Dikarya</taxon>
        <taxon>Basidiomycota</taxon>
        <taxon>Agaricomycotina</taxon>
        <taxon>Agaricomycetes</taxon>
        <taxon>Agaricomycetidae</taxon>
        <taxon>Agaricales</taxon>
        <taxon>Marasmiineae</taxon>
        <taxon>Physalacriaceae</taxon>
        <taxon>Armillaria</taxon>
    </lineage>
</organism>
<dbReference type="EMBL" id="JAUEPR010000073">
    <property type="protein sequence ID" value="KAK0467611.1"/>
    <property type="molecule type" value="Genomic_DNA"/>
</dbReference>
<proteinExistence type="predicted"/>
<dbReference type="Proteomes" id="UP001175227">
    <property type="component" value="Unassembled WGS sequence"/>
</dbReference>
<evidence type="ECO:0000313" key="2">
    <source>
        <dbReference type="Proteomes" id="UP001175227"/>
    </source>
</evidence>
<reference evidence="1" key="1">
    <citation type="submission" date="2023-06" db="EMBL/GenBank/DDBJ databases">
        <authorList>
            <consortium name="Lawrence Berkeley National Laboratory"/>
            <person name="Ahrendt S."/>
            <person name="Sahu N."/>
            <person name="Indic B."/>
            <person name="Wong-Bajracharya J."/>
            <person name="Merenyi Z."/>
            <person name="Ke H.-M."/>
            <person name="Monk M."/>
            <person name="Kocsube S."/>
            <person name="Drula E."/>
            <person name="Lipzen A."/>
            <person name="Balint B."/>
            <person name="Henrissat B."/>
            <person name="Andreopoulos B."/>
            <person name="Martin F.M."/>
            <person name="Harder C.B."/>
            <person name="Rigling D."/>
            <person name="Ford K.L."/>
            <person name="Foster G.D."/>
            <person name="Pangilinan J."/>
            <person name="Papanicolaou A."/>
            <person name="Barry K."/>
            <person name="LaButti K."/>
            <person name="Viragh M."/>
            <person name="Koriabine M."/>
            <person name="Yan M."/>
            <person name="Riley R."/>
            <person name="Champramary S."/>
            <person name="Plett K.L."/>
            <person name="Tsai I.J."/>
            <person name="Slot J."/>
            <person name="Sipos G."/>
            <person name="Plett J."/>
            <person name="Nagy L.G."/>
            <person name="Grigoriev I.V."/>
        </authorList>
    </citation>
    <scope>NUCLEOTIDE SEQUENCE</scope>
    <source>
        <strain evidence="1">ICMP 16352</strain>
    </source>
</reference>
<comment type="caution">
    <text evidence="1">The sequence shown here is derived from an EMBL/GenBank/DDBJ whole genome shotgun (WGS) entry which is preliminary data.</text>
</comment>
<name>A0AA39NL21_9AGAR</name>
<keyword evidence="2" id="KW-1185">Reference proteome</keyword>
<sequence length="355" mass="39941">MTLEWKFEARMRLLLMTRSKQSEESSQKSQRFVDYGCKKANTEAFDLSDAGSNALRLRLPGMLVRWDRQCSAPRTNLGNMLMRLGEPGRPCGNESINTCLPSPGYHCSLNTSMMSQERAATYHPAFNAPDADAILSSLDNTLYRLPSPVLRRTTIFFASPSFTFEPPSKSIPIHEHDPVLERLLRILSGLAIPPWCTFDDLEGVLGLAETWGAWGAVDVAIAARFGWAEKAEHEEQHQEALHRIPTRALVKLFKFHRKRRDAFRAGMAGESAERRCGGCGEAVGEEAWAALLWRMFWEMDAQPSGEGLCSLEVEEWDEMQRCLGEQCAVCGRAAYERLEVLERVRKCLDGLPDTV</sequence>